<protein>
    <submittedName>
        <fullName evidence="2">DUF1410 domain-containing protein</fullName>
    </submittedName>
</protein>
<accession>A0ABY8LSP9</accession>
<dbReference type="Pfam" id="PF07198">
    <property type="entry name" value="DUF1410"/>
    <property type="match status" value="1"/>
</dbReference>
<gene>
    <name evidence="2" type="ORF">QEG99_02275</name>
</gene>
<organism evidence="2 3">
    <name type="scientific">Mesomycoplasma lagogenitalium</name>
    <dbReference type="NCBI Taxonomy" id="171286"/>
    <lineage>
        <taxon>Bacteria</taxon>
        <taxon>Bacillati</taxon>
        <taxon>Mycoplasmatota</taxon>
        <taxon>Mycoplasmoidales</taxon>
        <taxon>Metamycoplasmataceae</taxon>
        <taxon>Mesomycoplasma</taxon>
    </lineage>
</organism>
<name>A0ABY8LSP9_9BACT</name>
<sequence>MKKIKNKKGLILGATLGSSIGTAAGLIPLLLRDFEKNEVIKVHEFQSSNVFQNGATIDFKLDNESMSENVYETLKNNPDLNINILEHSSRRIFDTQKIKFNENKKSYSVDLKNLEAGKIYTFQILDLNRVNYTFDIHQDSSFIITKPEVKTINYQFNQKQVDIKMLFADEMLALNDQEVEITIKKASDPNVVLTTKAKITLTEEVDQLSNKRNVPSLTAKFENLERNTDYYIDKIATSTDVIAINRNAKSEFRTAIARTELQKINVVSRSETSTTLDLYWNNEDQDVENKFINIYYAQREKNSDGSYSYKNLNVLNKVQITKVIENNLNKEVEVYKTTVNIDNLIPGTSYEIIKTASLNYLENSEIVQAVIPQNIQDQWVFSTRAVVESIKVDTEVEKSAFVTVKFKDDLATENNQTIYLKYKAENESDDQIKTVSELAVGNFARFNLTDLQGLVNYSILEIGRLENFDNKITTPFLYKDTFDENQKHFIPTISNILITDINFDRNKTGETNTKATVDFNPTHEFLVGRKARINFSEFASDQAIIYPNNENSARVEGIEIKKENGRIFAEFSIDNLQGGTTYVVNEVFLDDDPNKNIVENSLQLKFSSSISANKRSFTTKAVLNDIYFESKDPLVDLSLNFKNSFAPSDPLSFENKRVTIKFVDIESPNAQEQQETTTISNNYARFELKNLKPDKVFEIKSVSIENYNTSNNNGELLDISPLITPEKRRFFTTANTAVIASVTSMAKTINNSSLTIQFVTEDLGQQFLNTIKNDGTNNNQYAQSYFDSTFINNSTLILKYRKVGSSIVSDDVKEAIINDQSTASFDFSNLEIGTKYVIHSLEIKKDQFNNIGKNVPKVIYNDATVSENDKVFTTKNGIRSIEFDNIEQQKARVIINLADATNEYDKKQFKLTYKTNTNTGEQKITSELVTNINNRLIFDLANLNKVSKYTIEKVEMLNEQTSSFTSLPFNNLITENNKEFWTNFTSATVQSINQTNKSLNSATVEVTFNNEDEAIFTHNFPLKMKYRLLSGVNNEVDLEADGTINQADKKFTFNLDNLQDGSTYYITGFVLKTKDNDNIEIIDDRTIAVNYISLPETQKQISTTATWNYVNVETFYEASAVIYVSFKDSKREIINRELKIEAQEVDDSNIPTGQIYSSVANSEGGLYIFNLTNLPKTKKMKVINVKYNDNNQAIDKTTDQEKLAELETNSFFTVKATNINITQIQASNETDTSVRFTLTIDSKDNFANNKQAILKYRGLDSTEIHTFDQPKITIANNQAIFDLNNLKPGNRYEIVDFIVDDYQTNIINLPTSEKIAYTTNVVENYQVLQTSDTSVRLVVSIADLSRRKNDYNVKLFYKLKNDVNNTIIETNAVKINNGVAIFNLSSLAKASTYVIERVEISDANNSNNFSTLKESLAPTVSKEFTLVPQLVTINALNVSVNHDNAIVIIEAPESDAYLENRQVTLVWKKQGDQNFSRATSNYAISTVNGSKKVSATFNLSNLEAGSIYSINSLETDQIEKTVFDLNISDESKKIITLPEISKISSFAFSELNYKVNLILKDPLSGTGDSKSYDNRQLTLTYYEKTNPNTEFTVNSNVNLSSAEFDINNNLVKGKTYVIKSIRENTNSTDLTFNASIDQAQKEFTVIPKTANLEFIEYSNITNNSATVTLKFAKSEDGYLFEKNKSTQIEYRSSDHDTNKLSNSVNPTESGNYITYSFDLNDLGHGANVRIIKEIIPDITIYTKGTATNKEFNTLATVNSIRNYKHELENKWNVELTLKDLLASSENSNLKIEYFKVAEPQTILTSNLSRVNSNKANFVLENLEDFTDYKVKNVYLVANNNQSQLELENSIQESDKTFKVIPQKVVVSEVANRQSTTNSASFSLYFDESDKNYLKTYTNITLNYRLKGTEQIKTINSVISEDPINNKLKADFNFTVNNDGFIQGSYEMVSLNFLNDNFTSDVVNVNNPHRVRVYFGETINSLDRTFSTVADVKEISSTTSDQSAEIIVQINDPSQIYVGLETKIVYTINNNNQEIISEPSNMNVGQAGKSEAVIYLNNLEKAQTYSIKKVLLNQVPMPFDQQFNNDQKIFKTTAKNATVVAKEVNNTLETESATVTLKFDSVDKFIVGTTNVVPNLAAQQLYLIFSSNTTGQQFKSAQTTATLNNNDAQITFNLTNLNPGDSYTIISLTETENGILDPNNVKYTFKDTVDLNFKTKPAIGTINKNTDVEKTASLTFQVIDNDNLINLNQQGVVNYKHVATNQTFTQTFNYDQRNSFTLELNNLQKNSDYEITSVSIGNENYDFASTANNEMNKRFKTNYKTADVTINANNDYQESTGRFTLNFGQYDDFLNDGWNVNIKYTTRFNISEIISYPTPVSIQNKQAVFDVSNLKGGETYEITEVIFSKANGSFITANLTNKNNDVAWIKTKAKVARIRTISNFQDTTVNTFNNSQAIVDVVFDNNNLNLAANDNVSITVLTSNNIQSTGSKHQTTATTAVMVDNNNNNNNNTTASFLITDLVPGLEYKIVSISKVGGTTIAFNDEINSDTHEQRKFRAFVSRAYLRDNENIEYSNITNNSITVKVPFKDDFVVENQKAWVTYTKNDGSSEVFRSNEVNINSQTKDATFNLTNLDGGIEYQITGITVIPAFVSVASSDLLTHNDIFKTKPEISAVVSEPINQTSQKVKIRFFDAGDYIDNKTFKIKVVKKNNPAQAYYANASANTNAEVDFTVTGLEKNTEYLVSEITDTTTNEVIQFSKIFAPGSEYALTKEFRTVIDNIDVTFSGQQDSDIKIDGSKVKFTFDASVGQKLLDKTLSLTYQKLSTGAPTGNFITSPINIRLNQANINSNSFEFDLTKEFDNLESGTEYKIIRINDLAQSYERVSFTINKTNNSHYDFSTFRAEPKILTITPLKPEKISLVDVGDDQYSYSNKFRFTFDDPNHSLNWTTVNSWSATVSYTENGRQINIPNNRIRISQEIPNTLSPNMIVDIISDDIRTYIGKKLTFTFRDIQYTKKTNNTLSSKFNVNTDYKNDPLTSLIKTQIVVEEILYPRYSGSQWMGFTLRVYDPLQILQNTPTNNPWGTADTWTRITSPYPVALGLEVTNAFGSDGFTYNSDGAPIGNGLFAGEWERWRSTWGIGKNSNFRLRQDHKRFRGNFSNFYGSVDRISIKREKSNPDKYAHLSILFNMDAAGSANPPQNTFAKLLRIKRDSVISILSLVESNATGNQDGFLTDVTSGITVLSEKLNENYMYINPTLPGWHSNNRGLGVDYAKAVFTSHGDKLNIIERPLNLNSNIDNNGQYLRITRTSFDQSNNQFTAHFEGPWPDDYFKHTSYAVFIDPTTGNLYFAGDENAHALPLVRTAAYSKTYHLNIWWLPGDQKAPINKELRFIGLWTQSNDLHNRVFNVLVDERHYDDVMISIRLTH</sequence>
<evidence type="ECO:0000313" key="3">
    <source>
        <dbReference type="Proteomes" id="UP001179842"/>
    </source>
</evidence>
<keyword evidence="3" id="KW-1185">Reference proteome</keyword>
<reference evidence="2" key="1">
    <citation type="submission" date="2023-04" db="EMBL/GenBank/DDBJ databases">
        <title>Completed genome of Mycoplasma lagogenitalium type strain 12MS.</title>
        <authorList>
            <person name="Spergser J."/>
        </authorList>
    </citation>
    <scope>NUCLEOTIDE SEQUENCE</scope>
    <source>
        <strain evidence="2">12MS</strain>
    </source>
</reference>
<feature type="domain" description="DUF1410" evidence="1">
    <location>
        <begin position="2133"/>
        <end position="2188"/>
    </location>
</feature>
<dbReference type="Proteomes" id="UP001179842">
    <property type="component" value="Chromosome"/>
</dbReference>
<dbReference type="InterPro" id="IPR009849">
    <property type="entry name" value="DUF1410"/>
</dbReference>
<proteinExistence type="predicted"/>
<dbReference type="EMBL" id="CP122979">
    <property type="protein sequence ID" value="WGI36284.1"/>
    <property type="molecule type" value="Genomic_DNA"/>
</dbReference>
<dbReference type="RefSeq" id="WP_280101585.1">
    <property type="nucleotide sequence ID" value="NZ_CP122979.1"/>
</dbReference>
<evidence type="ECO:0000259" key="1">
    <source>
        <dbReference type="Pfam" id="PF07198"/>
    </source>
</evidence>
<evidence type="ECO:0000313" key="2">
    <source>
        <dbReference type="EMBL" id="WGI36284.1"/>
    </source>
</evidence>